<evidence type="ECO:0000313" key="5">
    <source>
        <dbReference type="EMBL" id="HGW91904.1"/>
    </source>
</evidence>
<name>A0A7C4YA20_UNCW3</name>
<dbReference type="GO" id="GO:0050661">
    <property type="term" value="F:NADP binding"/>
    <property type="evidence" value="ECO:0007669"/>
    <property type="project" value="InterPro"/>
</dbReference>
<dbReference type="InterPro" id="IPR001509">
    <property type="entry name" value="Epimerase_deHydtase"/>
</dbReference>
<dbReference type="GO" id="GO:0008712">
    <property type="term" value="F:ADP-glyceromanno-heptose 6-epimerase activity"/>
    <property type="evidence" value="ECO:0007669"/>
    <property type="project" value="UniProtKB-EC"/>
</dbReference>
<keyword evidence="3" id="KW-0119">Carbohydrate metabolism</keyword>
<evidence type="ECO:0000256" key="3">
    <source>
        <dbReference type="ARBA" id="ARBA00023277"/>
    </source>
</evidence>
<organism evidence="5">
    <name type="scientific">candidate division WOR-3 bacterium</name>
    <dbReference type="NCBI Taxonomy" id="2052148"/>
    <lineage>
        <taxon>Bacteria</taxon>
        <taxon>Bacteria division WOR-3</taxon>
    </lineage>
</organism>
<protein>
    <submittedName>
        <fullName evidence="5">ADP-glyceromanno-heptose 6-epimerase</fullName>
        <ecNumber evidence="5">5.1.3.20</ecNumber>
    </submittedName>
</protein>
<dbReference type="EMBL" id="DTHG01000065">
    <property type="protein sequence ID" value="HGW91904.1"/>
    <property type="molecule type" value="Genomic_DNA"/>
</dbReference>
<reference evidence="5" key="1">
    <citation type="journal article" date="2020" name="mSystems">
        <title>Genome- and Community-Level Interaction Insights into Carbon Utilization and Element Cycling Functions of Hydrothermarchaeota in Hydrothermal Sediment.</title>
        <authorList>
            <person name="Zhou Z."/>
            <person name="Liu Y."/>
            <person name="Xu W."/>
            <person name="Pan J."/>
            <person name="Luo Z.H."/>
            <person name="Li M."/>
        </authorList>
    </citation>
    <scope>NUCLEOTIDE SEQUENCE [LARGE SCALE GENOMIC DNA]</scope>
    <source>
        <strain evidence="5">SpSt-780</strain>
    </source>
</reference>
<comment type="caution">
    <text evidence="5">The sequence shown here is derived from an EMBL/GenBank/DDBJ whole genome shotgun (WGS) entry which is preliminary data.</text>
</comment>
<feature type="domain" description="NAD-dependent epimerase/dehydratase" evidence="4">
    <location>
        <begin position="2"/>
        <end position="239"/>
    </location>
</feature>
<dbReference type="Gene3D" id="3.90.25.10">
    <property type="entry name" value="UDP-galactose 4-epimerase, domain 1"/>
    <property type="match status" value="1"/>
</dbReference>
<dbReference type="InterPro" id="IPR036291">
    <property type="entry name" value="NAD(P)-bd_dom_sf"/>
</dbReference>
<dbReference type="Gene3D" id="3.40.50.720">
    <property type="entry name" value="NAD(P)-binding Rossmann-like Domain"/>
    <property type="match status" value="1"/>
</dbReference>
<dbReference type="PANTHER" id="PTHR43103">
    <property type="entry name" value="NUCLEOSIDE-DIPHOSPHATE-SUGAR EPIMERASE"/>
    <property type="match status" value="1"/>
</dbReference>
<dbReference type="AlphaFoldDB" id="A0A7C4YA20"/>
<accession>A0A7C4YA20</accession>
<sequence>MIVITGGLGFIGSALIYKLNKIGITDIIIVDLLEDNHLKYKNVERLKYREILDPFNFLEEFKRFKDIDVIFHFGAITDTLSNDEEKFMKYNLNYSVSLGNLCKEYGKRLIYASSAATYGNGDNFNDDEGQIYSLKPLNIYGRSKHLFDIWIKENNLFNEWASLKFFNVYGPNEYHKGRMASFIYQSIKQAEKGKIRLFKSYKKDIKDGEQKRDFIYIKDVVDMIIFVYEKRLKGIFNIGTGIARSFIDIVQSVSYALKRKIDIEFIDMPEEIRDSYQYYTCADIRKIKDAGYNKKFWTLEEGVEDYLNYIKNSDYLWKEDL</sequence>
<keyword evidence="1" id="KW-0521">NADP</keyword>
<evidence type="ECO:0000256" key="1">
    <source>
        <dbReference type="ARBA" id="ARBA00022857"/>
    </source>
</evidence>
<gene>
    <name evidence="5" type="primary">rfaD</name>
    <name evidence="5" type="ORF">ENV67_05115</name>
</gene>
<proteinExistence type="predicted"/>
<evidence type="ECO:0000259" key="4">
    <source>
        <dbReference type="Pfam" id="PF01370"/>
    </source>
</evidence>
<dbReference type="PANTHER" id="PTHR43103:SF3">
    <property type="entry name" value="ADP-L-GLYCERO-D-MANNO-HEPTOSE-6-EPIMERASE"/>
    <property type="match status" value="1"/>
</dbReference>
<keyword evidence="2 5" id="KW-0413">Isomerase</keyword>
<dbReference type="Pfam" id="PF01370">
    <property type="entry name" value="Epimerase"/>
    <property type="match status" value="1"/>
</dbReference>
<evidence type="ECO:0000256" key="2">
    <source>
        <dbReference type="ARBA" id="ARBA00023235"/>
    </source>
</evidence>
<dbReference type="EC" id="5.1.3.20" evidence="5"/>
<dbReference type="GO" id="GO:0005975">
    <property type="term" value="P:carbohydrate metabolic process"/>
    <property type="evidence" value="ECO:0007669"/>
    <property type="project" value="InterPro"/>
</dbReference>
<dbReference type="InterPro" id="IPR011912">
    <property type="entry name" value="Heptose_epim"/>
</dbReference>
<dbReference type="SUPFAM" id="SSF51735">
    <property type="entry name" value="NAD(P)-binding Rossmann-fold domains"/>
    <property type="match status" value="1"/>
</dbReference>
<dbReference type="NCBIfam" id="TIGR02197">
    <property type="entry name" value="heptose_epim"/>
    <property type="match status" value="1"/>
</dbReference>